<dbReference type="SMART" id="SM00312">
    <property type="entry name" value="PX"/>
    <property type="match status" value="1"/>
</dbReference>
<feature type="domain" description="PX" evidence="4">
    <location>
        <begin position="518"/>
        <end position="632"/>
    </location>
</feature>
<dbReference type="GO" id="GO:0005768">
    <property type="term" value="C:endosome"/>
    <property type="evidence" value="ECO:0007669"/>
    <property type="project" value="UniProtKB-ARBA"/>
</dbReference>
<feature type="region of interest" description="Disordered" evidence="3">
    <location>
        <begin position="878"/>
        <end position="898"/>
    </location>
</feature>
<accession>A0AAW1Q051</accession>
<keyword evidence="7" id="KW-1185">Reference proteome</keyword>
<evidence type="ECO:0000259" key="5">
    <source>
        <dbReference type="PROSITE" id="PS51207"/>
    </source>
</evidence>
<dbReference type="PANTHER" id="PTHR22999">
    <property type="entry name" value="PX SERINE/THREONINE KINASE PXK"/>
    <property type="match status" value="1"/>
</dbReference>
<evidence type="ECO:0000313" key="6">
    <source>
        <dbReference type="EMBL" id="KAK9813833.1"/>
    </source>
</evidence>
<dbReference type="InterPro" id="IPR003114">
    <property type="entry name" value="Phox_assoc"/>
</dbReference>
<dbReference type="PROSITE" id="PS50195">
    <property type="entry name" value="PX"/>
    <property type="match status" value="1"/>
</dbReference>
<feature type="domain" description="PXA" evidence="5">
    <location>
        <begin position="83"/>
        <end position="276"/>
    </location>
</feature>
<evidence type="ECO:0000259" key="4">
    <source>
        <dbReference type="PROSITE" id="PS50195"/>
    </source>
</evidence>
<reference evidence="6 7" key="1">
    <citation type="journal article" date="2024" name="Nat. Commun.">
        <title>Phylogenomics reveals the evolutionary origins of lichenization in chlorophyte algae.</title>
        <authorList>
            <person name="Puginier C."/>
            <person name="Libourel C."/>
            <person name="Otte J."/>
            <person name="Skaloud P."/>
            <person name="Haon M."/>
            <person name="Grisel S."/>
            <person name="Petersen M."/>
            <person name="Berrin J.G."/>
            <person name="Delaux P.M."/>
            <person name="Dal Grande F."/>
            <person name="Keller J."/>
        </authorList>
    </citation>
    <scope>NUCLEOTIDE SEQUENCE [LARGE SCALE GENOMIC DNA]</scope>
    <source>
        <strain evidence="6 7">SAG 2036</strain>
    </source>
</reference>
<dbReference type="PROSITE" id="PS51207">
    <property type="entry name" value="PXA"/>
    <property type="match status" value="1"/>
</dbReference>
<proteinExistence type="predicted"/>
<dbReference type="EMBL" id="JALJOQ010000002">
    <property type="protein sequence ID" value="KAK9813833.1"/>
    <property type="molecule type" value="Genomic_DNA"/>
</dbReference>
<dbReference type="Pfam" id="PF08628">
    <property type="entry name" value="Nexin_C"/>
    <property type="match status" value="1"/>
</dbReference>
<organism evidence="6 7">
    <name type="scientific">Symbiochloris irregularis</name>
    <dbReference type="NCBI Taxonomy" id="706552"/>
    <lineage>
        <taxon>Eukaryota</taxon>
        <taxon>Viridiplantae</taxon>
        <taxon>Chlorophyta</taxon>
        <taxon>core chlorophytes</taxon>
        <taxon>Trebouxiophyceae</taxon>
        <taxon>Trebouxiales</taxon>
        <taxon>Trebouxiaceae</taxon>
        <taxon>Symbiochloris</taxon>
    </lineage>
</organism>
<dbReference type="Pfam" id="PF00787">
    <property type="entry name" value="PX"/>
    <property type="match status" value="1"/>
</dbReference>
<evidence type="ECO:0000256" key="1">
    <source>
        <dbReference type="ARBA" id="ARBA00004496"/>
    </source>
</evidence>
<dbReference type="GO" id="GO:0035091">
    <property type="term" value="F:phosphatidylinositol binding"/>
    <property type="evidence" value="ECO:0007669"/>
    <property type="project" value="InterPro"/>
</dbReference>
<evidence type="ECO:0000256" key="3">
    <source>
        <dbReference type="SAM" id="MobiDB-lite"/>
    </source>
</evidence>
<feature type="region of interest" description="Disordered" evidence="3">
    <location>
        <begin position="795"/>
        <end position="863"/>
    </location>
</feature>
<dbReference type="Gene3D" id="3.30.1520.10">
    <property type="entry name" value="Phox-like domain"/>
    <property type="match status" value="1"/>
</dbReference>
<gene>
    <name evidence="6" type="ORF">WJX73_000929</name>
</gene>
<dbReference type="PANTHER" id="PTHR22999:SF23">
    <property type="entry name" value="SORTING NEXIN-16"/>
    <property type="match status" value="1"/>
</dbReference>
<feature type="compositionally biased region" description="Polar residues" evidence="3">
    <location>
        <begin position="407"/>
        <end position="416"/>
    </location>
</feature>
<dbReference type="AlphaFoldDB" id="A0AAW1Q051"/>
<evidence type="ECO:0000256" key="2">
    <source>
        <dbReference type="ARBA" id="ARBA00022490"/>
    </source>
</evidence>
<comment type="subcellular location">
    <subcellularLocation>
        <location evidence="1">Cytoplasm</location>
    </subcellularLocation>
</comment>
<protein>
    <recommendedName>
        <fullName evidence="8">PX domain-containing protein</fullName>
    </recommendedName>
</protein>
<dbReference type="Proteomes" id="UP001465755">
    <property type="component" value="Unassembled WGS sequence"/>
</dbReference>
<feature type="region of interest" description="Disordered" evidence="3">
    <location>
        <begin position="338"/>
        <end position="509"/>
    </location>
</feature>
<feature type="region of interest" description="Disordered" evidence="3">
    <location>
        <begin position="677"/>
        <end position="782"/>
    </location>
</feature>
<dbReference type="SMART" id="SM00313">
    <property type="entry name" value="PXA"/>
    <property type="match status" value="1"/>
</dbReference>
<name>A0AAW1Q051_9CHLO</name>
<keyword evidence="2" id="KW-0963">Cytoplasm</keyword>
<feature type="region of interest" description="Disordered" evidence="3">
    <location>
        <begin position="1"/>
        <end position="33"/>
    </location>
</feature>
<sequence length="1094" mass="119016">MASQPHSLSGAHGEQLQEQAASDAHPISVTEQSSSVKPTAQLVERSLQRLLSVLFLAAIVAWGMTVASQHMGRDTRWREKVGSDLVAEAWEILCGSILQEFVYDMWWGQLTPDKEFPREIRRVLNGAFGGLAERARHSDLRSVLLWEVSDLVVSHLRLLRETRASIVGDDEDAWALLPIAARDRALANELKAERHLHAALYPPSQDGVVALGHYAVLHQIAQGMATCLMDKSDAAKPMMRSAASELLASCVLKPIIQLFTPYNIHKGLLAAMQKRVAKRQVSLDAAAAEAAAALAANNLTKNNEKGTFEFRKRLQHSAALEENAANPPHLRTRAQKLEQMARQGSDGPPRSATPPPSRTPDWPASPRDDMEMPSSPFRRTGSDGNLARRASASDKVGSPAMHGFLHSASSAGSQRSPPLDAGFVGHGSMDSSVPIQRPLIQFGGSDAHSRRHTDSPSHRRALQNGAGAAWDGNPSHQGIAVEHMQRRNSGSPRKSSVTTTPASTPQRSHFDSLRAFAGQPKVQVAVAEMGMESGREVVVYKIRVADARGEWTISRRFRSFEALHRALREQLGPTLYTLKLPAKRIFAASQGVQFVEERRMQLNSYLAQIVADPVLYGHPEVWDFLSEHSEVYGPASDVGFFKGLVRDANSSVRRAVGDRVDEIDSWRRKLISAMPPVNLPEAPWSSGRSDAGRGDEGGAEALLGRARSSALPGRESGYPPSRQAPQGTQQLREGHMMPPRDWRGPDGGSVSSHGAPSRAASGPLQTARASPNRASAAGSDSVQGFHGSILHYERKSGAAQGSEPAAADPARDQAGQHRRQHPAQESRQAGVSAESHDAHHLRAPSAPSLGEASTSNGGPSKPLLEAEAARSRNPYTATTPAELAPRAGAQDPPEWEQESAGISEPLYGIIDELFRMQGRGVIRPLVYSWGRQLLSLFAGGAIDDFVLSHLRMLRQEHFLARKILQLQALLWPGGVWFMTALWHAQPKPDPAKGPVPKFVMRPETFIDFSTAPQPIDADEIREAVERLIMTEAPQALTRMVGRPAYESGMRDALDMLQSQTLVVQIAYGLLEILLGNLFPELEPLLVQARCGPPA</sequence>
<feature type="compositionally biased region" description="Polar residues" evidence="3">
    <location>
        <begin position="487"/>
        <end position="507"/>
    </location>
</feature>
<evidence type="ECO:0008006" key="8">
    <source>
        <dbReference type="Google" id="ProtNLM"/>
    </source>
</evidence>
<dbReference type="SUPFAM" id="SSF64268">
    <property type="entry name" value="PX domain"/>
    <property type="match status" value="1"/>
</dbReference>
<dbReference type="InterPro" id="IPR001683">
    <property type="entry name" value="PX_dom"/>
</dbReference>
<dbReference type="CDD" id="cd06093">
    <property type="entry name" value="PX_domain"/>
    <property type="match status" value="1"/>
</dbReference>
<feature type="compositionally biased region" description="Basic and acidic residues" evidence="3">
    <location>
        <begin position="732"/>
        <end position="744"/>
    </location>
</feature>
<evidence type="ECO:0000313" key="7">
    <source>
        <dbReference type="Proteomes" id="UP001465755"/>
    </source>
</evidence>
<dbReference type="Pfam" id="PF02194">
    <property type="entry name" value="PXA"/>
    <property type="match status" value="1"/>
</dbReference>
<dbReference type="InterPro" id="IPR036871">
    <property type="entry name" value="PX_dom_sf"/>
</dbReference>
<feature type="compositionally biased region" description="Low complexity" evidence="3">
    <location>
        <begin position="699"/>
        <end position="708"/>
    </location>
</feature>
<dbReference type="InterPro" id="IPR051837">
    <property type="entry name" value="SortingNexin/PXDomain-PKLike"/>
</dbReference>
<comment type="caution">
    <text evidence="6">The sequence shown here is derived from an EMBL/GenBank/DDBJ whole genome shotgun (WGS) entry which is preliminary data.</text>
</comment>
<dbReference type="InterPro" id="IPR013937">
    <property type="entry name" value="Sorting_nexin_C"/>
</dbReference>
<feature type="compositionally biased region" description="Polar residues" evidence="3">
    <location>
        <begin position="763"/>
        <end position="782"/>
    </location>
</feature>